<feature type="domain" description="PD-(D/E)XK endonuclease-like" evidence="5">
    <location>
        <begin position="324"/>
        <end position="571"/>
    </location>
</feature>
<evidence type="ECO:0000313" key="6">
    <source>
        <dbReference type="EMBL" id="MEE2038854.1"/>
    </source>
</evidence>
<comment type="caution">
    <text evidence="6">The sequence shown here is derived from an EMBL/GenBank/DDBJ whole genome shotgun (WGS) entry which is preliminary data.</text>
</comment>
<accession>A0ABU7K9D5</accession>
<evidence type="ECO:0000259" key="5">
    <source>
        <dbReference type="Pfam" id="PF12705"/>
    </source>
</evidence>
<keyword evidence="7" id="KW-1185">Reference proteome</keyword>
<protein>
    <submittedName>
        <fullName evidence="6">PD-(D/E)XK nuclease family protein</fullName>
    </submittedName>
</protein>
<dbReference type="RefSeq" id="WP_330092632.1">
    <property type="nucleotide sequence ID" value="NZ_JAUZMY010000015.1"/>
</dbReference>
<gene>
    <name evidence="6" type="ORF">Q8791_16645</name>
</gene>
<evidence type="ECO:0000256" key="4">
    <source>
        <dbReference type="SAM" id="MobiDB-lite"/>
    </source>
</evidence>
<dbReference type="Proteomes" id="UP001356095">
    <property type="component" value="Unassembled WGS sequence"/>
</dbReference>
<evidence type="ECO:0000256" key="3">
    <source>
        <dbReference type="ARBA" id="ARBA00023204"/>
    </source>
</evidence>
<evidence type="ECO:0000256" key="1">
    <source>
        <dbReference type="ARBA" id="ARBA00022763"/>
    </source>
</evidence>
<evidence type="ECO:0000313" key="7">
    <source>
        <dbReference type="Proteomes" id="UP001356095"/>
    </source>
</evidence>
<proteinExistence type="predicted"/>
<feature type="region of interest" description="Disordered" evidence="4">
    <location>
        <begin position="343"/>
        <end position="364"/>
    </location>
</feature>
<keyword evidence="2" id="KW-0347">Helicase</keyword>
<dbReference type="Pfam" id="PF12705">
    <property type="entry name" value="PDDEXK_1"/>
    <property type="match status" value="1"/>
</dbReference>
<evidence type="ECO:0000256" key="2">
    <source>
        <dbReference type="ARBA" id="ARBA00022806"/>
    </source>
</evidence>
<keyword evidence="2" id="KW-0378">Hydrolase</keyword>
<name>A0ABU7K9D5_9ACTN</name>
<reference evidence="6 7" key="1">
    <citation type="submission" date="2023-08" db="EMBL/GenBank/DDBJ databases">
        <authorList>
            <person name="Girao M."/>
            <person name="Carvalho M.F."/>
        </authorList>
    </citation>
    <scope>NUCLEOTIDE SEQUENCE [LARGE SCALE GENOMIC DNA]</scope>
    <source>
        <strain evidence="6 7">CT-R113</strain>
    </source>
</reference>
<keyword evidence="2" id="KW-0547">Nucleotide-binding</keyword>
<dbReference type="EMBL" id="JAUZMY010000015">
    <property type="protein sequence ID" value="MEE2038854.1"/>
    <property type="molecule type" value="Genomic_DNA"/>
</dbReference>
<sequence length="588" mass="62670">MTDRTRDSDDHAPVIRLLSSSAVLARDGCPTHRRTRADHAVRRDPALRPPPLAGSPLALLDAVLDLVEHRGLTVEDACSQLPGPGPGRRSLDVMGERVAPPHGGLLAWVRHAARAYLDGLSGDRARDGLDRAPVPDFWVRQYLPDRGSSHSRPYEVCARGRGYAYRDGAHRVRELRVPLLGPAGDRRLPDAEVAVAAYVLATGAGVDRDVYASRPDRYRHGVPYPMRGRLGGSTADREPPDRVRVVQASCLDSSTAVLYESTAAEAEQFFAAVGREGLRSALVGGARSPGTDCLSCGVRSGCGRLPAAPGILGVHDSTRPRRSWSVADGLRFRGCPARHHFHTLGLPGDPPEGSAPGEPSASRRDGAVRAWLRRLHGRQPRRACGPEDLPGDHGSWGAGGWELSGGEARLGAAMLAAHVGVCPLVGLRSGSHARVGRTVAADDTRADVLVLARPDLLLHRGGSWCYRDIGTTTGDLPSDERGLMVREPALALAVLLFAFGVLPLEAGSAVELEVLSPGGADVRSIDPGSAWARAEARQVVHALAGPWHHDLRYPPAPGRICRDCPYRRWCPAPACGAAPGRGPGREGR</sequence>
<dbReference type="InterPro" id="IPR038726">
    <property type="entry name" value="PDDEXK_AddAB-type"/>
</dbReference>
<keyword evidence="1" id="KW-0227">DNA damage</keyword>
<keyword evidence="2" id="KW-0067">ATP-binding</keyword>
<organism evidence="6 7">
    <name type="scientific">Nocardiopsis codii</name>
    <dbReference type="NCBI Taxonomy" id="3065942"/>
    <lineage>
        <taxon>Bacteria</taxon>
        <taxon>Bacillati</taxon>
        <taxon>Actinomycetota</taxon>
        <taxon>Actinomycetes</taxon>
        <taxon>Streptosporangiales</taxon>
        <taxon>Nocardiopsidaceae</taxon>
        <taxon>Nocardiopsis</taxon>
    </lineage>
</organism>
<keyword evidence="3" id="KW-0234">DNA repair</keyword>